<dbReference type="InParanoid" id="A0A1C7NBX9"/>
<dbReference type="InterPro" id="IPR002872">
    <property type="entry name" value="Proline_DH_dom"/>
</dbReference>
<dbReference type="Proteomes" id="UP000093000">
    <property type="component" value="Unassembled WGS sequence"/>
</dbReference>
<dbReference type="Pfam" id="PF01619">
    <property type="entry name" value="Pro_dh"/>
    <property type="match status" value="1"/>
</dbReference>
<dbReference type="OrthoDB" id="5464at2759"/>
<evidence type="ECO:0000313" key="8">
    <source>
        <dbReference type="Proteomes" id="UP000093000"/>
    </source>
</evidence>
<evidence type="ECO:0000256" key="3">
    <source>
        <dbReference type="ARBA" id="ARBA00023002"/>
    </source>
</evidence>
<reference evidence="7 8" key="1">
    <citation type="submission" date="2016-03" db="EMBL/GenBank/DDBJ databases">
        <title>Choanephora cucurbitarum.</title>
        <authorList>
            <person name="Min B."/>
            <person name="Park H."/>
            <person name="Park J.-H."/>
            <person name="Shin H.-D."/>
            <person name="Choi I.-G."/>
        </authorList>
    </citation>
    <scope>NUCLEOTIDE SEQUENCE [LARGE SCALE GENOMIC DNA]</scope>
    <source>
        <strain evidence="7 8">KUS-F28377</strain>
    </source>
</reference>
<name>A0A1C7NBX9_9FUNG</name>
<dbReference type="GO" id="GO:0005739">
    <property type="term" value="C:mitochondrion"/>
    <property type="evidence" value="ECO:0007669"/>
    <property type="project" value="TreeGrafter"/>
</dbReference>
<dbReference type="InterPro" id="IPR015659">
    <property type="entry name" value="Proline_oxidase"/>
</dbReference>
<keyword evidence="5" id="KW-0285">Flavoprotein</keyword>
<organism evidence="7 8">
    <name type="scientific">Choanephora cucurbitarum</name>
    <dbReference type="NCBI Taxonomy" id="101091"/>
    <lineage>
        <taxon>Eukaryota</taxon>
        <taxon>Fungi</taxon>
        <taxon>Fungi incertae sedis</taxon>
        <taxon>Mucoromycota</taxon>
        <taxon>Mucoromycotina</taxon>
        <taxon>Mucoromycetes</taxon>
        <taxon>Mucorales</taxon>
        <taxon>Mucorineae</taxon>
        <taxon>Choanephoraceae</taxon>
        <taxon>Choanephoroideae</taxon>
        <taxon>Choanephora</taxon>
    </lineage>
</organism>
<dbReference type="GO" id="GO:0010133">
    <property type="term" value="P:L-proline catabolic process to L-glutamate"/>
    <property type="evidence" value="ECO:0007669"/>
    <property type="project" value="TreeGrafter"/>
</dbReference>
<proteinExistence type="inferred from homology"/>
<dbReference type="STRING" id="101091.A0A1C7NBX9"/>
<gene>
    <name evidence="7" type="ORF">A0J61_05678</name>
</gene>
<protein>
    <recommendedName>
        <fullName evidence="2 5">Proline dehydrogenase</fullName>
        <ecNumber evidence="2 5">1.5.5.2</ecNumber>
    </recommendedName>
</protein>
<comment type="caution">
    <text evidence="7">The sequence shown here is derived from an EMBL/GenBank/DDBJ whole genome shotgun (WGS) entry which is preliminary data.</text>
</comment>
<feature type="domain" description="Proline dehydrogenase" evidence="6">
    <location>
        <begin position="228"/>
        <end position="582"/>
    </location>
</feature>
<keyword evidence="4 5" id="KW-0642">Proline metabolism</keyword>
<dbReference type="GO" id="GO:0004657">
    <property type="term" value="F:proline dehydrogenase activity"/>
    <property type="evidence" value="ECO:0007669"/>
    <property type="project" value="UniProtKB-EC"/>
</dbReference>
<keyword evidence="5" id="KW-0274">FAD</keyword>
<dbReference type="AlphaFoldDB" id="A0A1C7NBX9"/>
<dbReference type="Gene3D" id="3.20.20.220">
    <property type="match status" value="2"/>
</dbReference>
<evidence type="ECO:0000256" key="2">
    <source>
        <dbReference type="ARBA" id="ARBA00012695"/>
    </source>
</evidence>
<evidence type="ECO:0000259" key="6">
    <source>
        <dbReference type="Pfam" id="PF01619"/>
    </source>
</evidence>
<keyword evidence="3 5" id="KW-0560">Oxidoreductase</keyword>
<comment type="similarity">
    <text evidence="1 5">Belongs to the proline oxidase family.</text>
</comment>
<comment type="cofactor">
    <cofactor evidence="5">
        <name>FAD</name>
        <dbReference type="ChEBI" id="CHEBI:57692"/>
    </cofactor>
</comment>
<dbReference type="FunCoup" id="A0A1C7NBX9">
    <property type="interactions" value="323"/>
</dbReference>
<dbReference type="GO" id="GO:0071949">
    <property type="term" value="F:FAD binding"/>
    <property type="evidence" value="ECO:0007669"/>
    <property type="project" value="TreeGrafter"/>
</dbReference>
<dbReference type="PANTHER" id="PTHR13914:SF0">
    <property type="entry name" value="PROLINE DEHYDROGENASE 1, MITOCHONDRIAL"/>
    <property type="match status" value="1"/>
</dbReference>
<accession>A0A1C7NBX9</accession>
<evidence type="ECO:0000313" key="7">
    <source>
        <dbReference type="EMBL" id="OBZ86269.1"/>
    </source>
</evidence>
<evidence type="ECO:0000256" key="5">
    <source>
        <dbReference type="RuleBase" id="RU364054"/>
    </source>
</evidence>
<dbReference type="EMBL" id="LUGH01000314">
    <property type="protein sequence ID" value="OBZ86269.1"/>
    <property type="molecule type" value="Genomic_DNA"/>
</dbReference>
<comment type="catalytic activity">
    <reaction evidence="5">
        <text>L-proline + a quinone = (S)-1-pyrroline-5-carboxylate + a quinol + H(+)</text>
        <dbReference type="Rhea" id="RHEA:23784"/>
        <dbReference type="ChEBI" id="CHEBI:15378"/>
        <dbReference type="ChEBI" id="CHEBI:17388"/>
        <dbReference type="ChEBI" id="CHEBI:24646"/>
        <dbReference type="ChEBI" id="CHEBI:60039"/>
        <dbReference type="ChEBI" id="CHEBI:132124"/>
        <dbReference type="EC" id="1.5.5.2"/>
    </reaction>
</comment>
<dbReference type="SUPFAM" id="SSF51730">
    <property type="entry name" value="FAD-linked oxidoreductase"/>
    <property type="match status" value="1"/>
</dbReference>
<dbReference type="EC" id="1.5.5.2" evidence="2 5"/>
<comment type="function">
    <text evidence="5">Converts proline to delta-1-pyrroline-5-carboxylate.</text>
</comment>
<sequence>MYRLASRTPLLRTSFNTAQRFTPLRPTTRAFRQFSTEHHVKPRVPFKTISASVLLTSAVYMYSQGVAQAEAAVAHAAVTGTTPSITLSELHDKSNRIAVEAKSTEELAMALFVYRLCAMSWLVDAAPHLIALAERLHLEAPVYWFVKQTFFRHFCGGETPEECVSSMDRLAQSGINCILDLSIEADLHMDASPVQDGQSKYFRDEQQADIVTKMIKTSIETAAQGCKENSMVAVKVTAFSPPELLLRLNQAMAALDTQFLAVQKNGHIDAQGVRHVIEKVVPPAESEEQAKQRESILTHLESKQATLDVIEFRKLFNLQGPGRDVWWKTANQDAKATFLTAEDLEAYDRMIGRLEEVASLAQSLKVGVMVDAEQSYFQDAIDHVAVNLQRKYNQRHQNHQQQPTIYNTYQMYTKSARGRLELDVELSKRENFTFAAKLVRGAYMVSERKRAEEMGYMSPICDTLEDTHASYNGGVKFLLNQLKEHQEATGETVTITNSPIVFMVASHNRDSVMLTIEEMEKSNVLPRSGVVQFGQLFGMQDQISYTLGRHGYAIYKYLPYGMINEVIPYLLRRAQENSSVLGGVAVERQLMWQEVKDRLTGRETAVSPDVSITTGTATSA</sequence>
<evidence type="ECO:0000256" key="4">
    <source>
        <dbReference type="ARBA" id="ARBA00023062"/>
    </source>
</evidence>
<evidence type="ECO:0000256" key="1">
    <source>
        <dbReference type="ARBA" id="ARBA00005869"/>
    </source>
</evidence>
<dbReference type="InterPro" id="IPR029041">
    <property type="entry name" value="FAD-linked_oxidoreductase-like"/>
</dbReference>
<keyword evidence="8" id="KW-1185">Reference proteome</keyword>
<dbReference type="PANTHER" id="PTHR13914">
    <property type="entry name" value="PROLINE OXIDASE"/>
    <property type="match status" value="1"/>
</dbReference>